<sequence>MTEFKRRYCGKRTFDGYKRRNRRRYGGSQTTLCRKSYNGQRRYDGQRRYEGVQTKSYGGVANDDDRLRRITNDAMTEKQRRYNATTLFHGRSDAMTKYQRRSDGVSTTLLRSSNNAMAE</sequence>
<gene>
    <name evidence="2" type="ORF">DPMN_142531</name>
</gene>
<feature type="region of interest" description="Disordered" evidence="1">
    <location>
        <begin position="98"/>
        <end position="119"/>
    </location>
</feature>
<evidence type="ECO:0000256" key="1">
    <source>
        <dbReference type="SAM" id="MobiDB-lite"/>
    </source>
</evidence>
<keyword evidence="3" id="KW-1185">Reference proteome</keyword>
<proteinExistence type="predicted"/>
<name>A0A9D4JMA5_DREPO</name>
<organism evidence="2 3">
    <name type="scientific">Dreissena polymorpha</name>
    <name type="common">Zebra mussel</name>
    <name type="synonym">Mytilus polymorpha</name>
    <dbReference type="NCBI Taxonomy" id="45954"/>
    <lineage>
        <taxon>Eukaryota</taxon>
        <taxon>Metazoa</taxon>
        <taxon>Spiralia</taxon>
        <taxon>Lophotrochozoa</taxon>
        <taxon>Mollusca</taxon>
        <taxon>Bivalvia</taxon>
        <taxon>Autobranchia</taxon>
        <taxon>Heteroconchia</taxon>
        <taxon>Euheterodonta</taxon>
        <taxon>Imparidentia</taxon>
        <taxon>Neoheterodontei</taxon>
        <taxon>Myida</taxon>
        <taxon>Dreissenoidea</taxon>
        <taxon>Dreissenidae</taxon>
        <taxon>Dreissena</taxon>
    </lineage>
</organism>
<feature type="compositionally biased region" description="Polar residues" evidence="1">
    <location>
        <begin position="104"/>
        <end position="119"/>
    </location>
</feature>
<dbReference type="AlphaFoldDB" id="A0A9D4JMA5"/>
<dbReference type="EMBL" id="JAIWYP010000006">
    <property type="protein sequence ID" value="KAH3814053.1"/>
    <property type="molecule type" value="Genomic_DNA"/>
</dbReference>
<comment type="caution">
    <text evidence="2">The sequence shown here is derived from an EMBL/GenBank/DDBJ whole genome shotgun (WGS) entry which is preliminary data.</text>
</comment>
<dbReference type="Proteomes" id="UP000828390">
    <property type="component" value="Unassembled WGS sequence"/>
</dbReference>
<accession>A0A9D4JMA5</accession>
<reference evidence="2" key="2">
    <citation type="submission" date="2020-11" db="EMBL/GenBank/DDBJ databases">
        <authorList>
            <person name="McCartney M.A."/>
            <person name="Auch B."/>
            <person name="Kono T."/>
            <person name="Mallez S."/>
            <person name="Becker A."/>
            <person name="Gohl D.M."/>
            <person name="Silverstein K.A.T."/>
            <person name="Koren S."/>
            <person name="Bechman K.B."/>
            <person name="Herman A."/>
            <person name="Abrahante J.E."/>
            <person name="Garbe J."/>
        </authorList>
    </citation>
    <scope>NUCLEOTIDE SEQUENCE</scope>
    <source>
        <strain evidence="2">Duluth1</strain>
        <tissue evidence="2">Whole animal</tissue>
    </source>
</reference>
<evidence type="ECO:0000313" key="2">
    <source>
        <dbReference type="EMBL" id="KAH3814053.1"/>
    </source>
</evidence>
<reference evidence="2" key="1">
    <citation type="journal article" date="2019" name="bioRxiv">
        <title>The Genome of the Zebra Mussel, Dreissena polymorpha: A Resource for Invasive Species Research.</title>
        <authorList>
            <person name="McCartney M.A."/>
            <person name="Auch B."/>
            <person name="Kono T."/>
            <person name="Mallez S."/>
            <person name="Zhang Y."/>
            <person name="Obille A."/>
            <person name="Becker A."/>
            <person name="Abrahante J.E."/>
            <person name="Garbe J."/>
            <person name="Badalamenti J.P."/>
            <person name="Herman A."/>
            <person name="Mangelson H."/>
            <person name="Liachko I."/>
            <person name="Sullivan S."/>
            <person name="Sone E.D."/>
            <person name="Koren S."/>
            <person name="Silverstein K.A.T."/>
            <person name="Beckman K.B."/>
            <person name="Gohl D.M."/>
        </authorList>
    </citation>
    <scope>NUCLEOTIDE SEQUENCE</scope>
    <source>
        <strain evidence="2">Duluth1</strain>
        <tissue evidence="2">Whole animal</tissue>
    </source>
</reference>
<protein>
    <submittedName>
        <fullName evidence="2">Uncharacterized protein</fullName>
    </submittedName>
</protein>
<evidence type="ECO:0000313" key="3">
    <source>
        <dbReference type="Proteomes" id="UP000828390"/>
    </source>
</evidence>